<feature type="compositionally biased region" description="Basic and acidic residues" evidence="1">
    <location>
        <begin position="25"/>
        <end position="52"/>
    </location>
</feature>
<dbReference type="EMBL" id="JANPWB010000011">
    <property type="protein sequence ID" value="KAJ1129164.1"/>
    <property type="molecule type" value="Genomic_DNA"/>
</dbReference>
<reference evidence="2" key="1">
    <citation type="journal article" date="2022" name="bioRxiv">
        <title>Sequencing and chromosome-scale assembly of the giantPleurodeles waltlgenome.</title>
        <authorList>
            <person name="Brown T."/>
            <person name="Elewa A."/>
            <person name="Iarovenko S."/>
            <person name="Subramanian E."/>
            <person name="Araus A.J."/>
            <person name="Petzold A."/>
            <person name="Susuki M."/>
            <person name="Suzuki K.-i.T."/>
            <person name="Hayashi T."/>
            <person name="Toyoda A."/>
            <person name="Oliveira C."/>
            <person name="Osipova E."/>
            <person name="Leigh N.D."/>
            <person name="Simon A."/>
            <person name="Yun M.H."/>
        </authorList>
    </citation>
    <scope>NUCLEOTIDE SEQUENCE</scope>
    <source>
        <strain evidence="2">20211129_DDA</strain>
        <tissue evidence="2">Liver</tissue>
    </source>
</reference>
<feature type="region of interest" description="Disordered" evidence="1">
    <location>
        <begin position="1"/>
        <end position="86"/>
    </location>
</feature>
<feature type="compositionally biased region" description="Basic and acidic residues" evidence="1">
    <location>
        <begin position="131"/>
        <end position="152"/>
    </location>
</feature>
<evidence type="ECO:0000313" key="2">
    <source>
        <dbReference type="EMBL" id="KAJ1129164.1"/>
    </source>
</evidence>
<dbReference type="InterPro" id="IPR026680">
    <property type="entry name" value="CCDC137"/>
</dbReference>
<evidence type="ECO:0000256" key="1">
    <source>
        <dbReference type="SAM" id="MobiDB-lite"/>
    </source>
</evidence>
<evidence type="ECO:0008006" key="4">
    <source>
        <dbReference type="Google" id="ProtNLM"/>
    </source>
</evidence>
<organism evidence="2 3">
    <name type="scientific">Pleurodeles waltl</name>
    <name type="common">Iberian ribbed newt</name>
    <dbReference type="NCBI Taxonomy" id="8319"/>
    <lineage>
        <taxon>Eukaryota</taxon>
        <taxon>Metazoa</taxon>
        <taxon>Chordata</taxon>
        <taxon>Craniata</taxon>
        <taxon>Vertebrata</taxon>
        <taxon>Euteleostomi</taxon>
        <taxon>Amphibia</taxon>
        <taxon>Batrachia</taxon>
        <taxon>Caudata</taxon>
        <taxon>Salamandroidea</taxon>
        <taxon>Salamandridae</taxon>
        <taxon>Pleurodelinae</taxon>
        <taxon>Pleurodeles</taxon>
    </lineage>
</organism>
<sequence>MGKQSKIKAVDPFCPASRKQQMQQRNEKKKVNAKPKHLDHQEIPFKLRELLKSQKQMTQPKKKRRRKVAFSDNNSKDALQEPRAPNAPLDILVPKFKRQKRETVHNYIQRMDSVSNHVMFLTNNQPVREPEKEVVLTEETKQEKPKTKEFDRRRKARALQKKAEKKVDQLEKEVFQDRVKFGEVAMEPPSFTAVPRKSVGIEKPGERQLLLKNIFKQQNASTIEKKSQLPSMARQRIMEEERERVVQAYRALKKQKQLHHKSTPLNAC</sequence>
<dbReference type="AlphaFoldDB" id="A0AAV7PMW8"/>
<keyword evidence="3" id="KW-1185">Reference proteome</keyword>
<proteinExistence type="predicted"/>
<dbReference type="PANTHER" id="PTHR21838:SF2">
    <property type="entry name" value="COILED-COIL DOMAIN-CONTAINING PROTEIN 137"/>
    <property type="match status" value="1"/>
</dbReference>
<dbReference type="PANTHER" id="PTHR21838">
    <property type="entry name" value="COILED-COIL DOMAIN-CONTAINING PROTEIN 137"/>
    <property type="match status" value="1"/>
</dbReference>
<comment type="caution">
    <text evidence="2">The sequence shown here is derived from an EMBL/GenBank/DDBJ whole genome shotgun (WGS) entry which is preliminary data.</text>
</comment>
<dbReference type="Proteomes" id="UP001066276">
    <property type="component" value="Chromosome 7"/>
</dbReference>
<protein>
    <recommendedName>
        <fullName evidence="4">Coiled-coil domain-containing protein 137</fullName>
    </recommendedName>
</protein>
<feature type="region of interest" description="Disordered" evidence="1">
    <location>
        <begin position="131"/>
        <end position="153"/>
    </location>
</feature>
<accession>A0AAV7PMW8</accession>
<gene>
    <name evidence="2" type="ORF">NDU88_007535</name>
</gene>
<name>A0AAV7PMW8_PLEWA</name>
<dbReference type="GO" id="GO:0005634">
    <property type="term" value="C:nucleus"/>
    <property type="evidence" value="ECO:0007669"/>
    <property type="project" value="TreeGrafter"/>
</dbReference>
<evidence type="ECO:0000313" key="3">
    <source>
        <dbReference type="Proteomes" id="UP001066276"/>
    </source>
</evidence>